<accession>A0A1Q8BXR2</accession>
<dbReference type="EMBL" id="MSIE01000112">
    <property type="protein sequence ID" value="OLF06893.1"/>
    <property type="molecule type" value="Genomic_DNA"/>
</dbReference>
<evidence type="ECO:0000256" key="5">
    <source>
        <dbReference type="ARBA" id="ARBA00022691"/>
    </source>
</evidence>
<sequence length="284" mass="31865">MELTDQQFKYVSDLVRREAAIVMPVGKEYLVESRLRPLVRKGGHGSITDLLNAAQGLGTAANGVRKQIVESLTINETSWFRDREPFAALIDVVLPALLKDVPARPIRIWSAASSSGQEAYSIAIQLDKTLPPGRDFQIFASDLSVEMVERTRAGVYNQLEINRGLPASDMVKYFERKGADWQVVDRLRRKVTVQQLNLSHPLPPMQPFDVVFLRNVLIYFSPETKRQILTRIRKILRPGGWLQLGAAETTVGIDSTFERIPVGRTAIYRAPIASRLPVKEVTAC</sequence>
<dbReference type="PANTHER" id="PTHR24422:SF21">
    <property type="entry name" value="CHEMOTAXIS PROTEIN METHYLTRANSFERASE 1"/>
    <property type="match status" value="1"/>
</dbReference>
<dbReference type="Pfam" id="PF01739">
    <property type="entry name" value="CheR"/>
    <property type="match status" value="1"/>
</dbReference>
<evidence type="ECO:0000256" key="3">
    <source>
        <dbReference type="ARBA" id="ARBA00022603"/>
    </source>
</evidence>
<dbReference type="SUPFAM" id="SSF53335">
    <property type="entry name" value="S-adenosyl-L-methionine-dependent methyltransferases"/>
    <property type="match status" value="1"/>
</dbReference>
<dbReference type="InterPro" id="IPR000780">
    <property type="entry name" value="CheR_MeTrfase"/>
</dbReference>
<dbReference type="InterPro" id="IPR050903">
    <property type="entry name" value="Bact_Chemotaxis_MeTrfase"/>
</dbReference>
<dbReference type="PRINTS" id="PR00996">
    <property type="entry name" value="CHERMTFRASE"/>
</dbReference>
<name>A0A1Q8BXR2_9PSEU</name>
<dbReference type="SMART" id="SM00138">
    <property type="entry name" value="MeTrc"/>
    <property type="match status" value="1"/>
</dbReference>
<dbReference type="InterPro" id="IPR022642">
    <property type="entry name" value="CheR_C"/>
</dbReference>
<reference evidence="7 8" key="1">
    <citation type="submission" date="2016-12" db="EMBL/GenBank/DDBJ databases">
        <title>The draft genome sequence of Actinophytocola sp. 11-183.</title>
        <authorList>
            <person name="Wang W."/>
            <person name="Yuan L."/>
        </authorList>
    </citation>
    <scope>NUCLEOTIDE SEQUENCE [LARGE SCALE GENOMIC DNA]</scope>
    <source>
        <strain evidence="7 8">11-183</strain>
    </source>
</reference>
<proteinExistence type="predicted"/>
<feature type="domain" description="CheR-type methyltransferase" evidence="6">
    <location>
        <begin position="1"/>
        <end position="258"/>
    </location>
</feature>
<keyword evidence="3" id="KW-0489">Methyltransferase</keyword>
<dbReference type="InterPro" id="IPR029063">
    <property type="entry name" value="SAM-dependent_MTases_sf"/>
</dbReference>
<dbReference type="STRING" id="1912961.BU204_36030"/>
<evidence type="ECO:0000313" key="7">
    <source>
        <dbReference type="EMBL" id="OLF06893.1"/>
    </source>
</evidence>
<dbReference type="PANTHER" id="PTHR24422">
    <property type="entry name" value="CHEMOTAXIS PROTEIN METHYLTRANSFERASE"/>
    <property type="match status" value="1"/>
</dbReference>
<evidence type="ECO:0000256" key="4">
    <source>
        <dbReference type="ARBA" id="ARBA00022679"/>
    </source>
</evidence>
<dbReference type="PROSITE" id="PS50123">
    <property type="entry name" value="CHER"/>
    <property type="match status" value="1"/>
</dbReference>
<keyword evidence="4" id="KW-0808">Transferase</keyword>
<dbReference type="InterPro" id="IPR022641">
    <property type="entry name" value="CheR_N"/>
</dbReference>
<dbReference type="CDD" id="cd02440">
    <property type="entry name" value="AdoMet_MTases"/>
    <property type="match status" value="1"/>
</dbReference>
<dbReference type="Gene3D" id="3.40.50.150">
    <property type="entry name" value="Vaccinia Virus protein VP39"/>
    <property type="match status" value="1"/>
</dbReference>
<evidence type="ECO:0000256" key="1">
    <source>
        <dbReference type="ARBA" id="ARBA00001541"/>
    </source>
</evidence>
<dbReference type="Proteomes" id="UP000185596">
    <property type="component" value="Unassembled WGS sequence"/>
</dbReference>
<evidence type="ECO:0000256" key="2">
    <source>
        <dbReference type="ARBA" id="ARBA00012534"/>
    </source>
</evidence>
<dbReference type="RefSeq" id="WP_075130282.1">
    <property type="nucleotide sequence ID" value="NZ_MSIE01000112.1"/>
</dbReference>
<keyword evidence="5" id="KW-0949">S-adenosyl-L-methionine</keyword>
<comment type="catalytic activity">
    <reaction evidence="1">
        <text>L-glutamyl-[protein] + S-adenosyl-L-methionine = [protein]-L-glutamate 5-O-methyl ester + S-adenosyl-L-homocysteine</text>
        <dbReference type="Rhea" id="RHEA:24452"/>
        <dbReference type="Rhea" id="RHEA-COMP:10208"/>
        <dbReference type="Rhea" id="RHEA-COMP:10311"/>
        <dbReference type="ChEBI" id="CHEBI:29973"/>
        <dbReference type="ChEBI" id="CHEBI:57856"/>
        <dbReference type="ChEBI" id="CHEBI:59789"/>
        <dbReference type="ChEBI" id="CHEBI:82795"/>
        <dbReference type="EC" id="2.1.1.80"/>
    </reaction>
</comment>
<dbReference type="GO" id="GO:0008983">
    <property type="term" value="F:protein-glutamate O-methyltransferase activity"/>
    <property type="evidence" value="ECO:0007669"/>
    <property type="project" value="UniProtKB-EC"/>
</dbReference>
<comment type="caution">
    <text evidence="7">The sequence shown here is derived from an EMBL/GenBank/DDBJ whole genome shotgun (WGS) entry which is preliminary data.</text>
</comment>
<dbReference type="InterPro" id="IPR036804">
    <property type="entry name" value="CheR_N_sf"/>
</dbReference>
<evidence type="ECO:0000259" key="6">
    <source>
        <dbReference type="PROSITE" id="PS50123"/>
    </source>
</evidence>
<organism evidence="7 8">
    <name type="scientific">Actinophytocola xanthii</name>
    <dbReference type="NCBI Taxonomy" id="1912961"/>
    <lineage>
        <taxon>Bacteria</taxon>
        <taxon>Bacillati</taxon>
        <taxon>Actinomycetota</taxon>
        <taxon>Actinomycetes</taxon>
        <taxon>Pseudonocardiales</taxon>
        <taxon>Pseudonocardiaceae</taxon>
    </lineage>
</organism>
<keyword evidence="8" id="KW-1185">Reference proteome</keyword>
<dbReference type="Pfam" id="PF03705">
    <property type="entry name" value="CheR_N"/>
    <property type="match status" value="1"/>
</dbReference>
<evidence type="ECO:0000313" key="8">
    <source>
        <dbReference type="Proteomes" id="UP000185596"/>
    </source>
</evidence>
<protein>
    <recommendedName>
        <fullName evidence="2">protein-glutamate O-methyltransferase</fullName>
        <ecNumber evidence="2">2.1.1.80</ecNumber>
    </recommendedName>
</protein>
<dbReference type="Gene3D" id="1.10.155.10">
    <property type="entry name" value="Chemotaxis receptor methyltransferase CheR, N-terminal domain"/>
    <property type="match status" value="1"/>
</dbReference>
<dbReference type="GO" id="GO:0032259">
    <property type="term" value="P:methylation"/>
    <property type="evidence" value="ECO:0007669"/>
    <property type="project" value="UniProtKB-KW"/>
</dbReference>
<dbReference type="EC" id="2.1.1.80" evidence="2"/>
<dbReference type="AlphaFoldDB" id="A0A1Q8BXR2"/>
<dbReference type="SUPFAM" id="SSF47757">
    <property type="entry name" value="Chemotaxis receptor methyltransferase CheR, N-terminal domain"/>
    <property type="match status" value="1"/>
</dbReference>
<gene>
    <name evidence="7" type="ORF">BU204_36030</name>
</gene>